<evidence type="ECO:0000259" key="4">
    <source>
        <dbReference type="PROSITE" id="PS51724"/>
    </source>
</evidence>
<evidence type="ECO:0000313" key="5">
    <source>
        <dbReference type="EMBL" id="ABL66088.1"/>
    </source>
</evidence>
<keyword evidence="3" id="KW-1133">Transmembrane helix</keyword>
<proteinExistence type="inferred from homology"/>
<reference evidence="5 6" key="1">
    <citation type="submission" date="2006-12" db="EMBL/GenBank/DDBJ databases">
        <title>Complete sequence of Chlorobium phaeobacteroides DSM 266.</title>
        <authorList>
            <consortium name="US DOE Joint Genome Institute"/>
            <person name="Copeland A."/>
            <person name="Lucas S."/>
            <person name="Lapidus A."/>
            <person name="Barry K."/>
            <person name="Detter J.C."/>
            <person name="Glavina del Rio T."/>
            <person name="Hammon N."/>
            <person name="Israni S."/>
            <person name="Pitluck S."/>
            <person name="Goltsman E."/>
            <person name="Schmutz J."/>
            <person name="Larimer F."/>
            <person name="Land M."/>
            <person name="Hauser L."/>
            <person name="Mikhailova N."/>
            <person name="Li T."/>
            <person name="Overmann J."/>
            <person name="Bryant D.A."/>
            <person name="Richardson P."/>
        </authorList>
    </citation>
    <scope>NUCLEOTIDE SEQUENCE [LARGE SCALE GENOMIC DNA]</scope>
    <source>
        <strain evidence="5 6">DSM 266</strain>
    </source>
</reference>
<evidence type="ECO:0000256" key="1">
    <source>
        <dbReference type="ARBA" id="ARBA00010529"/>
    </source>
</evidence>
<dbReference type="RefSeq" id="WP_011745890.1">
    <property type="nucleotide sequence ID" value="NC_008639.1"/>
</dbReference>
<evidence type="ECO:0000313" key="6">
    <source>
        <dbReference type="Proteomes" id="UP000008701"/>
    </source>
</evidence>
<dbReference type="Pfam" id="PF05036">
    <property type="entry name" value="SPOR"/>
    <property type="match status" value="1"/>
</dbReference>
<protein>
    <submittedName>
        <fullName evidence="5">Sporulation domain protein</fullName>
    </submittedName>
</protein>
<feature type="transmembrane region" description="Helical" evidence="3">
    <location>
        <begin position="190"/>
        <end position="211"/>
    </location>
</feature>
<comment type="similarity">
    <text evidence="1">Belongs to the bacterial histone-like protein family.</text>
</comment>
<accession>A1BI61</accession>
<dbReference type="GO" id="GO:0042834">
    <property type="term" value="F:peptidoglycan binding"/>
    <property type="evidence" value="ECO:0007669"/>
    <property type="project" value="InterPro"/>
</dbReference>
<dbReference type="eggNOG" id="COG3087">
    <property type="taxonomic scope" value="Bacteria"/>
</dbReference>
<dbReference type="GO" id="GO:0003677">
    <property type="term" value="F:DNA binding"/>
    <property type="evidence" value="ECO:0007669"/>
    <property type="project" value="UniProtKB-KW"/>
</dbReference>
<dbReference type="Gene3D" id="4.10.520.10">
    <property type="entry name" value="IHF-like DNA-binding proteins"/>
    <property type="match status" value="1"/>
</dbReference>
<dbReference type="STRING" id="290317.Cpha266_2076"/>
<keyword evidence="2" id="KW-0238">DNA-binding</keyword>
<keyword evidence="3" id="KW-0472">Membrane</keyword>
<dbReference type="InterPro" id="IPR000119">
    <property type="entry name" value="Hist_DNA-bd"/>
</dbReference>
<feature type="domain" description="SPOR" evidence="4">
    <location>
        <begin position="259"/>
        <end position="342"/>
    </location>
</feature>
<gene>
    <name evidence="5" type="ordered locus">Cpha266_2076</name>
</gene>
<dbReference type="InterPro" id="IPR010992">
    <property type="entry name" value="IHF-like_DNA-bd_dom_sf"/>
</dbReference>
<organism evidence="5 6">
    <name type="scientific">Chlorobium phaeobacteroides (strain DSM 266 / SMG 266 / 2430)</name>
    <dbReference type="NCBI Taxonomy" id="290317"/>
    <lineage>
        <taxon>Bacteria</taxon>
        <taxon>Pseudomonadati</taxon>
        <taxon>Chlorobiota</taxon>
        <taxon>Chlorobiia</taxon>
        <taxon>Chlorobiales</taxon>
        <taxon>Chlorobiaceae</taxon>
        <taxon>Chlorobium/Pelodictyon group</taxon>
        <taxon>Chlorobium</taxon>
    </lineage>
</organism>
<dbReference type="EMBL" id="CP000492">
    <property type="protein sequence ID" value="ABL66088.1"/>
    <property type="molecule type" value="Genomic_DNA"/>
</dbReference>
<sequence length="350" mass="37738">MTEHNLTEELAALLDIERAEAGRLLNGLSGAMSAELLQEGKLQLSGLGLFTVHHEPATRQMHGEEAIYCPPRNRVVFLPDLSANTGTLRIASQRMKLGKSDAERFSRALDSLFASSMASGRQIELQGFGMLSKSEGSSYTFHAATGLDELLNSEYQGLREIFLSPDKPPATDEKNSAIEQAAKRANTLRVTLLALMAVSGLLAVVMLMPAIRNSSFFVPAPAPVSLSLPVRQPVALSSADAFRNEGASGDSLAQDKVVVLEKGEFTIVLATFRTAKVALRESAKLKESGIDAFVWPVSDKGKKYYRLALGRYGSGNEAKAGMKSLAQGLARDAALQEITKRYELHGETGL</sequence>
<dbReference type="eggNOG" id="COG0776">
    <property type="taxonomic scope" value="Bacteria"/>
</dbReference>
<evidence type="ECO:0000256" key="3">
    <source>
        <dbReference type="SAM" id="Phobius"/>
    </source>
</evidence>
<keyword evidence="3" id="KW-0812">Transmembrane</keyword>
<keyword evidence="6" id="KW-1185">Reference proteome</keyword>
<dbReference type="Gene3D" id="3.30.70.1070">
    <property type="entry name" value="Sporulation related repeat"/>
    <property type="match status" value="1"/>
</dbReference>
<evidence type="ECO:0000256" key="2">
    <source>
        <dbReference type="ARBA" id="ARBA00023125"/>
    </source>
</evidence>
<dbReference type="InterPro" id="IPR007730">
    <property type="entry name" value="SPOR-like_dom"/>
</dbReference>
<dbReference type="SUPFAM" id="SSF110997">
    <property type="entry name" value="Sporulation related repeat"/>
    <property type="match status" value="1"/>
</dbReference>
<dbReference type="GO" id="GO:0030527">
    <property type="term" value="F:structural constituent of chromatin"/>
    <property type="evidence" value="ECO:0007669"/>
    <property type="project" value="InterPro"/>
</dbReference>
<dbReference type="InterPro" id="IPR036680">
    <property type="entry name" value="SPOR-like_sf"/>
</dbReference>
<dbReference type="PROSITE" id="PS51724">
    <property type="entry name" value="SPOR"/>
    <property type="match status" value="1"/>
</dbReference>
<dbReference type="Proteomes" id="UP000008701">
    <property type="component" value="Chromosome"/>
</dbReference>
<dbReference type="SUPFAM" id="SSF47729">
    <property type="entry name" value="IHF-like DNA-binding proteins"/>
    <property type="match status" value="1"/>
</dbReference>
<dbReference type="HOGENOM" id="CLU_791540_0_0_10"/>
<dbReference type="Pfam" id="PF00216">
    <property type="entry name" value="Bac_DNA_binding"/>
    <property type="match status" value="1"/>
</dbReference>
<dbReference type="KEGG" id="cph:Cpha266_2076"/>
<dbReference type="AlphaFoldDB" id="A1BI61"/>
<dbReference type="OrthoDB" id="594082at2"/>
<name>A1BI61_CHLPD</name>